<accession>A0A9P1DVU8</accession>
<feature type="compositionally biased region" description="Polar residues" evidence="6">
    <location>
        <begin position="89"/>
        <end position="102"/>
    </location>
</feature>
<dbReference type="PANTHER" id="PTHR13555">
    <property type="entry name" value="C2H2 ZINC FINGER CGI-62-RELATED"/>
    <property type="match status" value="1"/>
</dbReference>
<dbReference type="OrthoDB" id="423090at2759"/>
<dbReference type="Proteomes" id="UP001152797">
    <property type="component" value="Unassembled WGS sequence"/>
</dbReference>
<sequence length="849" mass="92392">MEWRCSQDVRPARTPLPDGRMECEFCGRKFNPASYERHQPICQKVFGGTRPQFLSSHVSKGSDRARAANRGGGPVGQGSNGHSPRSPKAPTQRSQPGHSSPRGSAGENPGHGKNAVAKPQRTPTGPEPCHGSDVPRARQDSQELEQRVMRVMSDQMEELRNLRQQVREEPESHGKVEKDSAAVSKAGDSTGACAPKPQERARRAPKSPTNPEERLLPQPKKAAVEDRIPKSPVLSESAPCRSLVSAAEMQLIPCEDCGRRFNPASLEKHRAVCRNVFGKTRSTFESQNQRLRGVKSQEASENSEASRRRHRAVLETKVEVHQPAVAATVTSRAAEAETPAERKAGTSPRRATRESELQPCQHCQRSFRPAALDKHMKVCQSVFPSHDAKRNFQNSRDHRNAKGHTSEVESKVIKATNSTPPRVRPKVAEQAKEKVEREVPESTPMIFGGEQAEPGSPIWSLAFEAPEAAGEPARGLDVWEQEVEEAIQAMSEPIQDVSPLTMWTPGCPASASSSCLQERATLLERARLGMKMGQRPQQALFGSTSEVVLTADRYRALLPSSTLESSATPADRMSQTVQAAPRFFQAGVSTHEVPQYRGVPDYLSRSQPIVPTVAEAPLSSRESRETNRRMEASPIRRLSFQSLGATDAGVSRASGLRLPVQRREPQQAQQGPPVEVRTVPRSQVSAKVKPGVGREDPAPAKISLSQSFTLSASAGSPLQSRSGSMQLPVRSQRTPREQPQAFAVPAAPPPSPSVPARQRPQISSFETVAPVPSAPSPRGGACVVSPQGLQPSMSWDVSSIGCGYGVASPLGCTTSPLLRVRSVEPPRRQVMVTPQHRTVPRLDLGKVRR</sequence>
<dbReference type="GO" id="GO:0008270">
    <property type="term" value="F:zinc ion binding"/>
    <property type="evidence" value="ECO:0007669"/>
    <property type="project" value="UniProtKB-KW"/>
</dbReference>
<dbReference type="Pfam" id="PF13913">
    <property type="entry name" value="zf-C2HC_2"/>
    <property type="match status" value="3"/>
</dbReference>
<comment type="caution">
    <text evidence="8">The sequence shown here is derived from an EMBL/GenBank/DDBJ whole genome shotgun (WGS) entry which is preliminary data.</text>
</comment>
<feature type="compositionally biased region" description="Polar residues" evidence="6">
    <location>
        <begin position="713"/>
        <end position="732"/>
    </location>
</feature>
<keyword evidence="4" id="KW-0862">Zinc</keyword>
<feature type="compositionally biased region" description="Basic and acidic residues" evidence="6">
    <location>
        <begin position="426"/>
        <end position="440"/>
    </location>
</feature>
<feature type="domain" description="C2HC/C3H-type" evidence="7">
    <location>
        <begin position="19"/>
        <end position="48"/>
    </location>
</feature>
<gene>
    <name evidence="8" type="ORF">C1SCF055_LOCUS41118</name>
</gene>
<feature type="compositionally biased region" description="Basic and acidic residues" evidence="6">
    <location>
        <begin position="1"/>
        <end position="11"/>
    </location>
</feature>
<evidence type="ECO:0000256" key="1">
    <source>
        <dbReference type="ARBA" id="ARBA00022723"/>
    </source>
</evidence>
<keyword evidence="3 5" id="KW-0863">Zinc-finger</keyword>
<evidence type="ECO:0000313" key="10">
    <source>
        <dbReference type="Proteomes" id="UP001152797"/>
    </source>
</evidence>
<dbReference type="InterPro" id="IPR026319">
    <property type="entry name" value="ZC2HC1A/B-like"/>
</dbReference>
<feature type="region of interest" description="Disordered" evidence="6">
    <location>
        <begin position="52"/>
        <end position="236"/>
    </location>
</feature>
<keyword evidence="10" id="KW-1185">Reference proteome</keyword>
<feature type="compositionally biased region" description="Basic and acidic residues" evidence="6">
    <location>
        <begin position="621"/>
        <end position="631"/>
    </location>
</feature>
<feature type="compositionally biased region" description="Basic and acidic residues" evidence="6">
    <location>
        <begin position="157"/>
        <end position="180"/>
    </location>
</feature>
<evidence type="ECO:0000313" key="9">
    <source>
        <dbReference type="EMBL" id="CAL4803679.1"/>
    </source>
</evidence>
<organism evidence="8">
    <name type="scientific">Cladocopium goreaui</name>
    <dbReference type="NCBI Taxonomy" id="2562237"/>
    <lineage>
        <taxon>Eukaryota</taxon>
        <taxon>Sar</taxon>
        <taxon>Alveolata</taxon>
        <taxon>Dinophyceae</taxon>
        <taxon>Suessiales</taxon>
        <taxon>Symbiodiniaceae</taxon>
        <taxon>Cladocopium</taxon>
    </lineage>
</organism>
<feature type="region of interest" description="Disordered" evidence="6">
    <location>
        <begin position="389"/>
        <end position="447"/>
    </location>
</feature>
<reference evidence="9 10" key="2">
    <citation type="submission" date="2024-05" db="EMBL/GenBank/DDBJ databases">
        <authorList>
            <person name="Chen Y."/>
            <person name="Shah S."/>
            <person name="Dougan E. K."/>
            <person name="Thang M."/>
            <person name="Chan C."/>
        </authorList>
    </citation>
    <scope>NUCLEOTIDE SEQUENCE [LARGE SCALE GENOMIC DNA]</scope>
</reference>
<feature type="region of interest" description="Disordered" evidence="6">
    <location>
        <begin position="713"/>
        <end position="758"/>
    </location>
</feature>
<feature type="compositionally biased region" description="Basic and acidic residues" evidence="6">
    <location>
        <begin position="133"/>
        <end position="148"/>
    </location>
</feature>
<name>A0A9P1DVU8_9DINO</name>
<feature type="domain" description="C2HC/C3H-type" evidence="7">
    <location>
        <begin position="356"/>
        <end position="385"/>
    </location>
</feature>
<evidence type="ECO:0000256" key="6">
    <source>
        <dbReference type="SAM" id="MobiDB-lite"/>
    </source>
</evidence>
<proteinExistence type="predicted"/>
<feature type="compositionally biased region" description="Basic and acidic residues" evidence="6">
    <location>
        <begin position="389"/>
        <end position="412"/>
    </location>
</feature>
<evidence type="ECO:0000313" key="8">
    <source>
        <dbReference type="EMBL" id="CAI4016367.1"/>
    </source>
</evidence>
<evidence type="ECO:0000256" key="2">
    <source>
        <dbReference type="ARBA" id="ARBA00022737"/>
    </source>
</evidence>
<dbReference type="InterPro" id="IPR049899">
    <property type="entry name" value="Znf_C2HC_C3H"/>
</dbReference>
<dbReference type="Gene3D" id="3.30.160.60">
    <property type="entry name" value="Classic Zinc Finger"/>
    <property type="match status" value="2"/>
</dbReference>
<keyword evidence="1" id="KW-0479">Metal-binding</keyword>
<dbReference type="EMBL" id="CAMXCT010006580">
    <property type="protein sequence ID" value="CAI4016367.1"/>
    <property type="molecule type" value="Genomic_DNA"/>
</dbReference>
<evidence type="ECO:0000256" key="3">
    <source>
        <dbReference type="ARBA" id="ARBA00022771"/>
    </source>
</evidence>
<feature type="region of interest" description="Disordered" evidence="6">
    <location>
        <begin position="1"/>
        <end position="20"/>
    </location>
</feature>
<keyword evidence="2" id="KW-0677">Repeat</keyword>
<protein>
    <recommendedName>
        <fullName evidence="7">C2HC/C3H-type domain-containing protein</fullName>
    </recommendedName>
</protein>
<feature type="domain" description="C2HC/C3H-type" evidence="7">
    <location>
        <begin position="250"/>
        <end position="279"/>
    </location>
</feature>
<evidence type="ECO:0000256" key="5">
    <source>
        <dbReference type="PROSITE-ProRule" id="PRU01371"/>
    </source>
</evidence>
<evidence type="ECO:0000259" key="7">
    <source>
        <dbReference type="PROSITE" id="PS52027"/>
    </source>
</evidence>
<dbReference type="EMBL" id="CAMXCT020006580">
    <property type="protein sequence ID" value="CAL1169742.1"/>
    <property type="molecule type" value="Genomic_DNA"/>
</dbReference>
<evidence type="ECO:0000256" key="4">
    <source>
        <dbReference type="ARBA" id="ARBA00022833"/>
    </source>
</evidence>
<dbReference type="AlphaFoldDB" id="A0A9P1DVU8"/>
<reference evidence="8" key="1">
    <citation type="submission" date="2022-10" db="EMBL/GenBank/DDBJ databases">
        <authorList>
            <person name="Chen Y."/>
            <person name="Dougan E. K."/>
            <person name="Chan C."/>
            <person name="Rhodes N."/>
            <person name="Thang M."/>
        </authorList>
    </citation>
    <scope>NUCLEOTIDE SEQUENCE</scope>
</reference>
<feature type="compositionally biased region" description="Gly residues" evidence="6">
    <location>
        <begin position="70"/>
        <end position="79"/>
    </location>
</feature>
<dbReference type="PROSITE" id="PS52027">
    <property type="entry name" value="ZF_C2HC_C3H"/>
    <property type="match status" value="3"/>
</dbReference>
<feature type="region of interest" description="Disordered" evidence="6">
    <location>
        <begin position="613"/>
        <end position="699"/>
    </location>
</feature>
<dbReference type="EMBL" id="CAMXCT030006580">
    <property type="protein sequence ID" value="CAL4803679.1"/>
    <property type="molecule type" value="Genomic_DNA"/>
</dbReference>
<feature type="region of interest" description="Disordered" evidence="6">
    <location>
        <begin position="287"/>
        <end position="360"/>
    </location>
</feature>